<comment type="caution">
    <text evidence="1">The sequence shown here is derived from an EMBL/GenBank/DDBJ whole genome shotgun (WGS) entry which is preliminary data.</text>
</comment>
<dbReference type="GO" id="GO:0003677">
    <property type="term" value="F:DNA binding"/>
    <property type="evidence" value="ECO:0007669"/>
    <property type="project" value="InterPro"/>
</dbReference>
<gene>
    <name evidence="1" type="ORF">AXN36_12465</name>
</gene>
<accession>A0A5U4KMS4</accession>
<protein>
    <submittedName>
        <fullName evidence="1">Recombinase RecT</fullName>
    </submittedName>
</protein>
<dbReference type="InterPro" id="IPR004590">
    <property type="entry name" value="ssDNA_annealing_RecT"/>
</dbReference>
<reference evidence="1" key="1">
    <citation type="submission" date="2018-07" db="EMBL/GenBank/DDBJ databases">
        <authorList>
            <consortium name="GenomeTrakr network: Whole genome sequencing for foodborne pathogen traceback"/>
        </authorList>
    </citation>
    <scope>NUCLEOTIDE SEQUENCE</scope>
    <source>
        <strain evidence="1">CFSAN031465</strain>
    </source>
</reference>
<organism evidence="1">
    <name type="scientific">Salmonella enterica I</name>
    <dbReference type="NCBI Taxonomy" id="59201"/>
    <lineage>
        <taxon>Bacteria</taxon>
        <taxon>Pseudomonadati</taxon>
        <taxon>Pseudomonadota</taxon>
        <taxon>Gammaproteobacteria</taxon>
        <taxon>Enterobacterales</taxon>
        <taxon>Enterobacteriaceae</taxon>
        <taxon>Salmonella</taxon>
    </lineage>
</organism>
<evidence type="ECO:0000313" key="1">
    <source>
        <dbReference type="EMBL" id="EBQ0043685.1"/>
    </source>
</evidence>
<dbReference type="EMBL" id="AAGNOE010000008">
    <property type="protein sequence ID" value="EBQ0043685.1"/>
    <property type="molecule type" value="Genomic_DNA"/>
</dbReference>
<dbReference type="GO" id="GO:0006259">
    <property type="term" value="P:DNA metabolic process"/>
    <property type="evidence" value="ECO:0007669"/>
    <property type="project" value="InterPro"/>
</dbReference>
<proteinExistence type="predicted"/>
<dbReference type="Pfam" id="PF03837">
    <property type="entry name" value="RecT"/>
    <property type="match status" value="1"/>
</dbReference>
<feature type="non-terminal residue" evidence="1">
    <location>
        <position position="79"/>
    </location>
</feature>
<dbReference type="InterPro" id="IPR018330">
    <property type="entry name" value="RecT_fam"/>
</dbReference>
<name>A0A5U4KMS4_SALET</name>
<dbReference type="NCBIfam" id="TIGR00616">
    <property type="entry name" value="rect"/>
    <property type="match status" value="1"/>
</dbReference>
<sequence>MPGLALPDGAALQVDGVPAVATTEIRKVPALGDCDTMSFVSAIVQCSQLGLEPGGALGHAYLLPFGNKNEKSGKKRSVN</sequence>
<dbReference type="AlphaFoldDB" id="A0A5U4KMS4"/>